<accession>A0A7G1NXV1</accession>
<dbReference type="Proteomes" id="UP000516444">
    <property type="component" value="Chromosome"/>
</dbReference>
<sequence>MTGGRSVSRFGFRRRGVRKLGLGRSEGRENFRQTAAVGGGVSLNAPGQALPLMKTVADLDGFWGAIGNALPIGKRAVAADDLHTRMSAQPSAELFGVPVHVCVRCHMPENRRPLSCAAPSARVSAPRCPPRW</sequence>
<dbReference type="EMBL" id="AP023440">
    <property type="protein sequence ID" value="BCL26366.1"/>
    <property type="molecule type" value="Genomic_DNA"/>
</dbReference>
<organism evidence="1 2">
    <name type="scientific">Streptomyces aurantiacus</name>
    <dbReference type="NCBI Taxonomy" id="47760"/>
    <lineage>
        <taxon>Bacteria</taxon>
        <taxon>Bacillati</taxon>
        <taxon>Actinomycetota</taxon>
        <taxon>Actinomycetes</taxon>
        <taxon>Kitasatosporales</taxon>
        <taxon>Streptomycetaceae</taxon>
        <taxon>Streptomyces</taxon>
        <taxon>Streptomyces aurantiacus group</taxon>
    </lineage>
</organism>
<dbReference type="KEGG" id="sgm:GCM10017557_12250"/>
<reference evidence="1 2" key="1">
    <citation type="journal article" date="2014" name="Int. J. Syst. Evol. Microbiol.">
        <title>Complete genome sequence of Corynebacterium casei LMG S-19264T (=DSM 44701T), isolated from a smear-ripened cheese.</title>
        <authorList>
            <consortium name="US DOE Joint Genome Institute (JGI-PGF)"/>
            <person name="Walter F."/>
            <person name="Albersmeier A."/>
            <person name="Kalinowski J."/>
            <person name="Ruckert C."/>
        </authorList>
    </citation>
    <scope>NUCLEOTIDE SEQUENCE [LARGE SCALE GENOMIC DNA]</scope>
    <source>
        <strain evidence="1 2">JCM 4677</strain>
    </source>
</reference>
<evidence type="ECO:0000313" key="1">
    <source>
        <dbReference type="EMBL" id="BCL26366.1"/>
    </source>
</evidence>
<dbReference type="AlphaFoldDB" id="A0A7G1NXV1"/>
<proteinExistence type="predicted"/>
<protein>
    <submittedName>
        <fullName evidence="1">Uncharacterized protein</fullName>
    </submittedName>
</protein>
<name>A0A7G1NXV1_9ACTN</name>
<evidence type="ECO:0000313" key="2">
    <source>
        <dbReference type="Proteomes" id="UP000516444"/>
    </source>
</evidence>
<gene>
    <name evidence="1" type="ORF">GCM10017557_12250</name>
</gene>
<keyword evidence="2" id="KW-1185">Reference proteome</keyword>